<dbReference type="GO" id="GO:0006729">
    <property type="term" value="P:tetrahydrobiopterin biosynthetic process"/>
    <property type="evidence" value="ECO:0007669"/>
    <property type="project" value="InterPro"/>
</dbReference>
<comment type="caution">
    <text evidence="6">The sequence shown here is derived from an EMBL/GenBank/DDBJ whole genome shotgun (WGS) entry which is preliminary data.</text>
</comment>
<dbReference type="HAMAP" id="MF_00434">
    <property type="entry name" value="Pterin_4_alpha"/>
    <property type="match status" value="1"/>
</dbReference>
<dbReference type="CDD" id="cd00914">
    <property type="entry name" value="PCD_DCoH_subfamily_b"/>
    <property type="match status" value="1"/>
</dbReference>
<dbReference type="NCBIfam" id="NF002018">
    <property type="entry name" value="PRK00823.1-3"/>
    <property type="match status" value="1"/>
</dbReference>
<accession>A0A507DQ01</accession>
<dbReference type="PANTHER" id="PTHR12599">
    <property type="entry name" value="PTERIN-4-ALPHA-CARBINOLAMINE DEHYDRATASE"/>
    <property type="match status" value="1"/>
</dbReference>
<evidence type="ECO:0000256" key="2">
    <source>
        <dbReference type="ARBA" id="ARBA00006472"/>
    </source>
</evidence>
<protein>
    <recommendedName>
        <fullName evidence="3">4a-hydroxytetrahydrobiopterin dehydratase</fullName>
        <ecNumber evidence="3">4.2.1.96</ecNumber>
    </recommendedName>
    <alternativeName>
        <fullName evidence="5">4-alpha-hydroxy-tetrahydropterin dehydratase</fullName>
    </alternativeName>
</protein>
<dbReference type="PANTHER" id="PTHR12599:SF0">
    <property type="entry name" value="PTERIN-4-ALPHA-CARBINOLAMINE DEHYDRATASE"/>
    <property type="match status" value="1"/>
</dbReference>
<dbReference type="EC" id="4.2.1.96" evidence="3"/>
<dbReference type="GO" id="GO:0008124">
    <property type="term" value="F:4-alpha-hydroxytetrahydrobiopterin dehydratase activity"/>
    <property type="evidence" value="ECO:0007669"/>
    <property type="project" value="UniProtKB-EC"/>
</dbReference>
<dbReference type="InterPro" id="IPR036428">
    <property type="entry name" value="PCD_sf"/>
</dbReference>
<proteinExistence type="inferred from homology"/>
<keyword evidence="7" id="KW-1185">Reference proteome</keyword>
<dbReference type="SUPFAM" id="SSF55248">
    <property type="entry name" value="PCD-like"/>
    <property type="match status" value="1"/>
</dbReference>
<name>A0A507DQ01_9FUNG</name>
<evidence type="ECO:0000256" key="4">
    <source>
        <dbReference type="ARBA" id="ARBA00023239"/>
    </source>
</evidence>
<dbReference type="InterPro" id="IPR001533">
    <property type="entry name" value="Pterin_deHydtase"/>
</dbReference>
<dbReference type="VEuPathDB" id="FungiDB:SeMB42_g00776"/>
<comment type="catalytic activity">
    <reaction evidence="1">
        <text>(4aS,6R)-4a-hydroxy-L-erythro-5,6,7,8-tetrahydrobiopterin = (6R)-L-erythro-6,7-dihydrobiopterin + H2O</text>
        <dbReference type="Rhea" id="RHEA:11920"/>
        <dbReference type="ChEBI" id="CHEBI:15377"/>
        <dbReference type="ChEBI" id="CHEBI:15642"/>
        <dbReference type="ChEBI" id="CHEBI:43120"/>
        <dbReference type="EC" id="4.2.1.96"/>
    </reaction>
</comment>
<organism evidence="6 7">
    <name type="scientific">Synchytrium endobioticum</name>
    <dbReference type="NCBI Taxonomy" id="286115"/>
    <lineage>
        <taxon>Eukaryota</taxon>
        <taxon>Fungi</taxon>
        <taxon>Fungi incertae sedis</taxon>
        <taxon>Chytridiomycota</taxon>
        <taxon>Chytridiomycota incertae sedis</taxon>
        <taxon>Chytridiomycetes</taxon>
        <taxon>Synchytriales</taxon>
        <taxon>Synchytriaceae</taxon>
        <taxon>Synchytrium</taxon>
    </lineage>
</organism>
<keyword evidence="4" id="KW-0456">Lyase</keyword>
<dbReference type="AlphaFoldDB" id="A0A507DQ01"/>
<evidence type="ECO:0000256" key="1">
    <source>
        <dbReference type="ARBA" id="ARBA00001554"/>
    </source>
</evidence>
<dbReference type="Proteomes" id="UP000317494">
    <property type="component" value="Unassembled WGS sequence"/>
</dbReference>
<gene>
    <name evidence="6" type="ORF">SeMB42_g00776</name>
</gene>
<reference evidence="6 7" key="1">
    <citation type="journal article" date="2019" name="Sci. Rep.">
        <title>Comparative genomics of chytrid fungi reveal insights into the obligate biotrophic and pathogenic lifestyle of Synchytrium endobioticum.</title>
        <authorList>
            <person name="van de Vossenberg B.T.L.H."/>
            <person name="Warris S."/>
            <person name="Nguyen H.D.T."/>
            <person name="van Gent-Pelzer M.P.E."/>
            <person name="Joly D.L."/>
            <person name="van de Geest H.C."/>
            <person name="Bonants P.J.M."/>
            <person name="Smith D.S."/>
            <person name="Levesque C.A."/>
            <person name="van der Lee T.A.J."/>
        </authorList>
    </citation>
    <scope>NUCLEOTIDE SEQUENCE [LARGE SCALE GENOMIC DNA]</scope>
    <source>
        <strain evidence="6 7">MB42</strain>
    </source>
</reference>
<evidence type="ECO:0000313" key="7">
    <source>
        <dbReference type="Proteomes" id="UP000317494"/>
    </source>
</evidence>
<dbReference type="STRING" id="286115.A0A507DQ01"/>
<evidence type="ECO:0000313" key="6">
    <source>
        <dbReference type="EMBL" id="TPX53461.1"/>
    </source>
</evidence>
<sequence length="155" mass="17648">MINQSKHLATRPYTAISYMPSLSPRRIRTPHLPPMHPLETRNTMTYGSMHPLSTTSSPSKLTDSERTDLLLTLRGTRWAISPDGDKLHASFKFPDFNTAFGFMTRIAMFAEKMDHHPEWSNVYDRVDIVLTSHDVGGSSMRDVQMARFINEAAPR</sequence>
<evidence type="ECO:0000256" key="3">
    <source>
        <dbReference type="ARBA" id="ARBA00013252"/>
    </source>
</evidence>
<comment type="similarity">
    <text evidence="2">Belongs to the pterin-4-alpha-carbinolamine dehydratase family.</text>
</comment>
<evidence type="ECO:0000256" key="5">
    <source>
        <dbReference type="ARBA" id="ARBA00030497"/>
    </source>
</evidence>
<dbReference type="Gene3D" id="3.30.1360.20">
    <property type="entry name" value="Transcriptional coactivator/pterin dehydratase"/>
    <property type="match status" value="1"/>
</dbReference>
<dbReference type="EMBL" id="QEAN01000016">
    <property type="protein sequence ID" value="TPX53461.1"/>
    <property type="molecule type" value="Genomic_DNA"/>
</dbReference>
<dbReference type="Pfam" id="PF01329">
    <property type="entry name" value="Pterin_4a"/>
    <property type="match status" value="1"/>
</dbReference>